<dbReference type="GO" id="GO:0016787">
    <property type="term" value="F:hydrolase activity"/>
    <property type="evidence" value="ECO:0007669"/>
    <property type="project" value="InterPro"/>
</dbReference>
<keyword evidence="2" id="KW-0547">Nucleotide-binding</keyword>
<name>A0A7X6FSF3_9HYPH</name>
<gene>
    <name evidence="2" type="ORF">HGG76_06100</name>
</gene>
<keyword evidence="2" id="KW-0347">Helicase</keyword>
<dbReference type="Gene3D" id="3.40.50.300">
    <property type="entry name" value="P-loop containing nucleotide triphosphate hydrolases"/>
    <property type="match status" value="1"/>
</dbReference>
<protein>
    <submittedName>
        <fullName evidence="2">DEAD/DEAH box helicase family protein</fullName>
    </submittedName>
</protein>
<dbReference type="GO" id="GO:0003677">
    <property type="term" value="F:DNA binding"/>
    <property type="evidence" value="ECO:0007669"/>
    <property type="project" value="InterPro"/>
</dbReference>
<evidence type="ECO:0000259" key="1">
    <source>
        <dbReference type="Pfam" id="PF04851"/>
    </source>
</evidence>
<accession>A0A7X6FSF3</accession>
<organism evidence="2 3">
    <name type="scientific">Brucella tritici</name>
    <dbReference type="NCBI Taxonomy" id="94626"/>
    <lineage>
        <taxon>Bacteria</taxon>
        <taxon>Pseudomonadati</taxon>
        <taxon>Pseudomonadota</taxon>
        <taxon>Alphaproteobacteria</taxon>
        <taxon>Hyphomicrobiales</taxon>
        <taxon>Brucellaceae</taxon>
        <taxon>Brucella/Ochrobactrum group</taxon>
        <taxon>Brucella</taxon>
    </lineage>
</organism>
<dbReference type="SUPFAM" id="SSF52540">
    <property type="entry name" value="P-loop containing nucleoside triphosphate hydrolases"/>
    <property type="match status" value="1"/>
</dbReference>
<dbReference type="Proteomes" id="UP000558475">
    <property type="component" value="Unassembled WGS sequence"/>
</dbReference>
<dbReference type="GO" id="GO:0005524">
    <property type="term" value="F:ATP binding"/>
    <property type="evidence" value="ECO:0007669"/>
    <property type="project" value="InterPro"/>
</dbReference>
<dbReference type="GO" id="GO:0004386">
    <property type="term" value="F:helicase activity"/>
    <property type="evidence" value="ECO:0007669"/>
    <property type="project" value="UniProtKB-KW"/>
</dbReference>
<evidence type="ECO:0000313" key="2">
    <source>
        <dbReference type="EMBL" id="NKW09463.1"/>
    </source>
</evidence>
<feature type="domain" description="Helicase/UvrB N-terminal" evidence="1">
    <location>
        <begin position="4"/>
        <end position="74"/>
    </location>
</feature>
<dbReference type="Pfam" id="PF04851">
    <property type="entry name" value="ResIII"/>
    <property type="match status" value="1"/>
</dbReference>
<comment type="caution">
    <text evidence="2">The sequence shown here is derived from an EMBL/GenBank/DDBJ whole genome shotgun (WGS) entry which is preliminary data.</text>
</comment>
<proteinExistence type="predicted"/>
<reference evidence="2 3" key="1">
    <citation type="submission" date="2020-04" db="EMBL/GenBank/DDBJ databases">
        <title>Whole genome sequencing of clinical and environmental type strains of Ochrobactrum.</title>
        <authorList>
            <person name="Dharne M."/>
        </authorList>
    </citation>
    <scope>NUCLEOTIDE SEQUENCE [LARGE SCALE GENOMIC DNA]</scope>
    <source>
        <strain evidence="2 3">DSM 13340</strain>
    </source>
</reference>
<dbReference type="EMBL" id="JAAXZB010000001">
    <property type="protein sequence ID" value="NKW09463.1"/>
    <property type="molecule type" value="Genomic_DNA"/>
</dbReference>
<sequence>MSGFKLRPYQAEMVTETRDALRDVQSVLDVMATGGGKTAISGFMAGSASRRNRKVIFGVHRKELIRQTAKPSTRLASPTVS</sequence>
<keyword evidence="2" id="KW-0378">Hydrolase</keyword>
<keyword evidence="2" id="KW-0067">ATP-binding</keyword>
<dbReference type="InterPro" id="IPR027417">
    <property type="entry name" value="P-loop_NTPase"/>
</dbReference>
<dbReference type="InterPro" id="IPR006935">
    <property type="entry name" value="Helicase/UvrB_N"/>
</dbReference>
<dbReference type="AlphaFoldDB" id="A0A7X6FSF3"/>
<evidence type="ECO:0000313" key="3">
    <source>
        <dbReference type="Proteomes" id="UP000558475"/>
    </source>
</evidence>